<accession>A0A8H4P8T4</accession>
<protein>
    <submittedName>
        <fullName evidence="1">Uncharacterized protein</fullName>
    </submittedName>
</protein>
<dbReference type="Proteomes" id="UP000554235">
    <property type="component" value="Unassembled WGS sequence"/>
</dbReference>
<gene>
    <name evidence="1" type="ORF">FALBO_11571</name>
</gene>
<dbReference type="EMBL" id="JAADYS010001681">
    <property type="protein sequence ID" value="KAF4461628.1"/>
    <property type="molecule type" value="Genomic_DNA"/>
</dbReference>
<keyword evidence="2" id="KW-1185">Reference proteome</keyword>
<sequence length="299" mass="34675">MLLHSPHAFFKLPLALPQPNYSAFLPSPLEKFHHTHEAYQAMVRALQASLQCRWPTDCPSPNEEEEDGYFPTWGDVTPGKLAVACHPECYLMFEHDTSRDELRWALRVGSYDFVPRHSDFEQRYCWLRNRFHQGLLLMEEPQYGMEETKDDFKLQHLMKLSEDILFRITELCLPFFAVLYVTADFPVPISPSEGRAICPDNPIWVHFTPFEGRLYVKSISIRAPQNTERALKIDCGKTPARAVQVGHDHLGIRRVRVNFSDNAKRLTGCQNSDLWWETLPLPRKCDLRARTDVSMRACV</sequence>
<dbReference type="AlphaFoldDB" id="A0A8H4P8T4"/>
<comment type="caution">
    <text evidence="1">The sequence shown here is derived from an EMBL/GenBank/DDBJ whole genome shotgun (WGS) entry which is preliminary data.</text>
</comment>
<reference evidence="1 2" key="1">
    <citation type="submission" date="2020-01" db="EMBL/GenBank/DDBJ databases">
        <title>Identification and distribution of gene clusters putatively required for synthesis of sphingolipid metabolism inhibitors in phylogenetically diverse species of the filamentous fungus Fusarium.</title>
        <authorList>
            <person name="Kim H.-S."/>
            <person name="Busman M."/>
            <person name="Brown D.W."/>
            <person name="Divon H."/>
            <person name="Uhlig S."/>
            <person name="Proctor R.H."/>
        </authorList>
    </citation>
    <scope>NUCLEOTIDE SEQUENCE [LARGE SCALE GENOMIC DNA]</scope>
    <source>
        <strain evidence="1 2">NRRL 20459</strain>
    </source>
</reference>
<proteinExistence type="predicted"/>
<evidence type="ECO:0000313" key="2">
    <source>
        <dbReference type="Proteomes" id="UP000554235"/>
    </source>
</evidence>
<organism evidence="1 2">
    <name type="scientific">Fusarium albosuccineum</name>
    <dbReference type="NCBI Taxonomy" id="1237068"/>
    <lineage>
        <taxon>Eukaryota</taxon>
        <taxon>Fungi</taxon>
        <taxon>Dikarya</taxon>
        <taxon>Ascomycota</taxon>
        <taxon>Pezizomycotina</taxon>
        <taxon>Sordariomycetes</taxon>
        <taxon>Hypocreomycetidae</taxon>
        <taxon>Hypocreales</taxon>
        <taxon>Nectriaceae</taxon>
        <taxon>Fusarium</taxon>
        <taxon>Fusarium decemcellulare species complex</taxon>
    </lineage>
</organism>
<evidence type="ECO:0000313" key="1">
    <source>
        <dbReference type="EMBL" id="KAF4461628.1"/>
    </source>
</evidence>
<name>A0A8H4P8T4_9HYPO</name>